<reference evidence="2" key="1">
    <citation type="submission" date="2014-05" db="EMBL/GenBank/DDBJ databases">
        <authorList>
            <person name="Chronopoulou M."/>
        </authorList>
    </citation>
    <scope>NUCLEOTIDE SEQUENCE</scope>
    <source>
        <tissue evidence="2">Whole organism</tissue>
    </source>
</reference>
<keyword evidence="1" id="KW-0812">Transmembrane</keyword>
<dbReference type="AlphaFoldDB" id="A0A0K2URZ9"/>
<keyword evidence="1" id="KW-0472">Membrane</keyword>
<keyword evidence="1" id="KW-1133">Transmembrane helix</keyword>
<organism evidence="2">
    <name type="scientific">Lepeophtheirus salmonis</name>
    <name type="common">Salmon louse</name>
    <name type="synonym">Caligus salmonis</name>
    <dbReference type="NCBI Taxonomy" id="72036"/>
    <lineage>
        <taxon>Eukaryota</taxon>
        <taxon>Metazoa</taxon>
        <taxon>Ecdysozoa</taxon>
        <taxon>Arthropoda</taxon>
        <taxon>Crustacea</taxon>
        <taxon>Multicrustacea</taxon>
        <taxon>Hexanauplia</taxon>
        <taxon>Copepoda</taxon>
        <taxon>Siphonostomatoida</taxon>
        <taxon>Caligidae</taxon>
        <taxon>Lepeophtheirus</taxon>
    </lineage>
</organism>
<accession>A0A0K2URZ9</accession>
<evidence type="ECO:0000256" key="1">
    <source>
        <dbReference type="SAM" id="Phobius"/>
    </source>
</evidence>
<dbReference type="EMBL" id="HACA01023683">
    <property type="protein sequence ID" value="CDW41044.1"/>
    <property type="molecule type" value="Transcribed_RNA"/>
</dbReference>
<feature type="transmembrane region" description="Helical" evidence="1">
    <location>
        <begin position="22"/>
        <end position="39"/>
    </location>
</feature>
<name>A0A0K2URZ9_LEPSM</name>
<proteinExistence type="predicted"/>
<evidence type="ECO:0000313" key="2">
    <source>
        <dbReference type="EMBL" id="CDW41044.1"/>
    </source>
</evidence>
<protein>
    <submittedName>
        <fullName evidence="2">Uncharacterized protein</fullName>
    </submittedName>
</protein>
<sequence length="40" mass="4649">MGGCVYITTYIRLIHTKDPSKSLLMSSYITIELIFTMFFL</sequence>